<dbReference type="GO" id="GO:0008784">
    <property type="term" value="F:alanine racemase activity"/>
    <property type="evidence" value="ECO:0007669"/>
    <property type="project" value="UniProtKB-UniRule"/>
</dbReference>
<dbReference type="InterPro" id="IPR020622">
    <property type="entry name" value="Ala_racemase_pyridoxalP-BS"/>
</dbReference>
<dbReference type="PANTHER" id="PTHR30511">
    <property type="entry name" value="ALANINE RACEMASE"/>
    <property type="match status" value="1"/>
</dbReference>
<dbReference type="Pfam" id="PF00842">
    <property type="entry name" value="Ala_racemase_C"/>
    <property type="match status" value="1"/>
</dbReference>
<evidence type="ECO:0000313" key="9">
    <source>
        <dbReference type="Proteomes" id="UP000306912"/>
    </source>
</evidence>
<feature type="domain" description="Alanine racemase C-terminal" evidence="7">
    <location>
        <begin position="243"/>
        <end position="372"/>
    </location>
</feature>
<protein>
    <recommendedName>
        <fullName evidence="4">Alanine racemase</fullName>
        <ecNumber evidence="4">5.1.1.1</ecNumber>
    </recommendedName>
</protein>
<dbReference type="InterPro" id="IPR009006">
    <property type="entry name" value="Ala_racemase/Decarboxylase_C"/>
</dbReference>
<evidence type="ECO:0000256" key="4">
    <source>
        <dbReference type="HAMAP-Rule" id="MF_01201"/>
    </source>
</evidence>
<dbReference type="InParanoid" id="A0A5R8QEL5"/>
<dbReference type="Gene3D" id="3.20.20.10">
    <property type="entry name" value="Alanine racemase"/>
    <property type="match status" value="1"/>
</dbReference>
<dbReference type="Proteomes" id="UP000306912">
    <property type="component" value="Unassembled WGS sequence"/>
</dbReference>
<feature type="active site" description="Proton acceptor; specific for L-alanine" evidence="4">
    <location>
        <position position="264"/>
    </location>
</feature>
<dbReference type="NCBIfam" id="TIGR00492">
    <property type="entry name" value="alr"/>
    <property type="match status" value="1"/>
</dbReference>
<dbReference type="EC" id="5.1.1.1" evidence="4"/>
<keyword evidence="2 4" id="KW-0663">Pyridoxal phosphate</keyword>
<dbReference type="SMART" id="SM01005">
    <property type="entry name" value="Ala_racemase_C"/>
    <property type="match status" value="1"/>
</dbReference>
<dbReference type="GO" id="GO:0005829">
    <property type="term" value="C:cytosol"/>
    <property type="evidence" value="ECO:0007669"/>
    <property type="project" value="TreeGrafter"/>
</dbReference>
<evidence type="ECO:0000256" key="6">
    <source>
        <dbReference type="PIRSR" id="PIRSR600821-52"/>
    </source>
</evidence>
<feature type="active site" description="Proton acceptor; specific for D-alanine" evidence="4">
    <location>
        <position position="39"/>
    </location>
</feature>
<keyword evidence="3 4" id="KW-0413">Isomerase</keyword>
<comment type="catalytic activity">
    <reaction evidence="4">
        <text>L-alanine = D-alanine</text>
        <dbReference type="Rhea" id="RHEA:20249"/>
        <dbReference type="ChEBI" id="CHEBI:57416"/>
        <dbReference type="ChEBI" id="CHEBI:57972"/>
        <dbReference type="EC" id="5.1.1.1"/>
    </reaction>
</comment>
<dbReference type="UniPathway" id="UPA00042">
    <property type="reaction ID" value="UER00497"/>
</dbReference>
<proteinExistence type="inferred from homology"/>
<name>A0A5R8QEL5_9FIRM</name>
<dbReference type="FunCoup" id="A0A5R8QEL5">
    <property type="interactions" value="216"/>
</dbReference>
<reference evidence="8 9" key="1">
    <citation type="submission" date="2019-05" db="EMBL/GenBank/DDBJ databases">
        <title>Culicoidintestinum kansasii gen. nov., sp. nov. from the gastrointestinal tract of the biting midge, Culicoides sonorensis.</title>
        <authorList>
            <person name="Neupane S."/>
            <person name="Ghosh A."/>
            <person name="Gunther S."/>
            <person name="Martin K."/>
            <person name="Zurek L."/>
        </authorList>
    </citation>
    <scope>NUCLEOTIDE SEQUENCE [LARGE SCALE GENOMIC DNA]</scope>
    <source>
        <strain evidence="8 9">CS-1</strain>
    </source>
</reference>
<feature type="binding site" evidence="4 6">
    <location>
        <position position="133"/>
    </location>
    <ligand>
        <name>substrate</name>
    </ligand>
</feature>
<comment type="cofactor">
    <cofactor evidence="1 4 5">
        <name>pyridoxal 5'-phosphate</name>
        <dbReference type="ChEBI" id="CHEBI:597326"/>
    </cofactor>
</comment>
<dbReference type="GO" id="GO:0030170">
    <property type="term" value="F:pyridoxal phosphate binding"/>
    <property type="evidence" value="ECO:0007669"/>
    <property type="project" value="UniProtKB-UniRule"/>
</dbReference>
<sequence length="373" mass="41665">MTHETERAWIEISPAALRYNLELLRAYSPTQHQIIAIVKANAYGHGAVIIAQQLAKAGIHFFAVATLDEAIELRQNNIYGEILILGPTTPSRISEIIEHNCIQTISGYQYGMQLATSDSAVRCHIKIDTGMHRLGEPYQNFEAIASLYREPALHIEGIFTHFAVADSLLVPDITFTQKQILHFQAVIKYLKKQGINPGFQHTQSTYGLFHYPQLEYDFVRIGLGIYGLLYTEADYQKLPLQPVLTLKSRVIATKELQPGDHVGYGCLFKAERTMPIAVLAIGYADGIPRNLFATGSYMLINGKKAPIISNASMDYLVVDTSGIEAIQLDTIATVIGKDGKEQITLEQFARRLGHEQLDIATKFHCRLPRIIVE</sequence>
<comment type="caution">
    <text evidence="8">The sequence shown here is derived from an EMBL/GenBank/DDBJ whole genome shotgun (WGS) entry which is preliminary data.</text>
</comment>
<dbReference type="RefSeq" id="WP_138190623.1">
    <property type="nucleotide sequence ID" value="NZ_VBWP01000003.1"/>
</dbReference>
<dbReference type="SUPFAM" id="SSF50621">
    <property type="entry name" value="Alanine racemase C-terminal domain-like"/>
    <property type="match status" value="1"/>
</dbReference>
<dbReference type="Pfam" id="PF01168">
    <property type="entry name" value="Ala_racemase_N"/>
    <property type="match status" value="1"/>
</dbReference>
<comment type="similarity">
    <text evidence="4">Belongs to the alanine racemase family.</text>
</comment>
<dbReference type="Gene3D" id="2.40.37.10">
    <property type="entry name" value="Lyase, Ornithine Decarboxylase, Chain A, domain 1"/>
    <property type="match status" value="1"/>
</dbReference>
<dbReference type="InterPro" id="IPR000821">
    <property type="entry name" value="Ala_racemase"/>
</dbReference>
<evidence type="ECO:0000259" key="7">
    <source>
        <dbReference type="SMART" id="SM01005"/>
    </source>
</evidence>
<comment type="function">
    <text evidence="4">Catalyzes the interconversion of L-alanine and D-alanine. May also act on other amino acids.</text>
</comment>
<dbReference type="AlphaFoldDB" id="A0A5R8QEL5"/>
<dbReference type="OrthoDB" id="9813814at2"/>
<dbReference type="HAMAP" id="MF_01201">
    <property type="entry name" value="Ala_racemase"/>
    <property type="match status" value="1"/>
</dbReference>
<gene>
    <name evidence="8" type="primary">alr</name>
    <name evidence="8" type="ORF">FEZ08_05035</name>
</gene>
<dbReference type="PANTHER" id="PTHR30511:SF0">
    <property type="entry name" value="ALANINE RACEMASE, CATABOLIC-RELATED"/>
    <property type="match status" value="1"/>
</dbReference>
<accession>A0A5R8QEL5</accession>
<dbReference type="SUPFAM" id="SSF51419">
    <property type="entry name" value="PLP-binding barrel"/>
    <property type="match status" value="1"/>
</dbReference>
<dbReference type="InterPro" id="IPR029066">
    <property type="entry name" value="PLP-binding_barrel"/>
</dbReference>
<feature type="modified residue" description="N6-(pyridoxal phosphate)lysine" evidence="4 5">
    <location>
        <position position="39"/>
    </location>
</feature>
<dbReference type="PROSITE" id="PS00395">
    <property type="entry name" value="ALANINE_RACEMASE"/>
    <property type="match status" value="1"/>
</dbReference>
<dbReference type="EMBL" id="VBWP01000003">
    <property type="protein sequence ID" value="TLG75416.1"/>
    <property type="molecule type" value="Genomic_DNA"/>
</dbReference>
<dbReference type="GO" id="GO:0030632">
    <property type="term" value="P:D-alanine biosynthetic process"/>
    <property type="evidence" value="ECO:0007669"/>
    <property type="project" value="UniProtKB-UniRule"/>
</dbReference>
<dbReference type="InterPro" id="IPR011079">
    <property type="entry name" value="Ala_racemase_C"/>
</dbReference>
<organism evidence="8 9">
    <name type="scientific">Culicoidibacter larvae</name>
    <dbReference type="NCBI Taxonomy" id="2579976"/>
    <lineage>
        <taxon>Bacteria</taxon>
        <taxon>Bacillati</taxon>
        <taxon>Bacillota</taxon>
        <taxon>Culicoidibacteria</taxon>
        <taxon>Culicoidibacterales</taxon>
        <taxon>Culicoidibacteraceae</taxon>
        <taxon>Culicoidibacter</taxon>
    </lineage>
</organism>
<keyword evidence="9" id="KW-1185">Reference proteome</keyword>
<evidence type="ECO:0000256" key="2">
    <source>
        <dbReference type="ARBA" id="ARBA00022898"/>
    </source>
</evidence>
<evidence type="ECO:0000256" key="5">
    <source>
        <dbReference type="PIRSR" id="PIRSR600821-50"/>
    </source>
</evidence>
<dbReference type="InterPro" id="IPR001608">
    <property type="entry name" value="Ala_racemase_N"/>
</dbReference>
<feature type="binding site" evidence="4 6">
    <location>
        <position position="313"/>
    </location>
    <ligand>
        <name>substrate</name>
    </ligand>
</feature>
<dbReference type="FunFam" id="3.20.20.10:FF:000002">
    <property type="entry name" value="Alanine racemase"/>
    <property type="match status" value="1"/>
</dbReference>
<comment type="pathway">
    <text evidence="4">Amino-acid biosynthesis; D-alanine biosynthesis; D-alanine from L-alanine: step 1/1.</text>
</comment>
<evidence type="ECO:0000256" key="3">
    <source>
        <dbReference type="ARBA" id="ARBA00023235"/>
    </source>
</evidence>
<evidence type="ECO:0000256" key="1">
    <source>
        <dbReference type="ARBA" id="ARBA00001933"/>
    </source>
</evidence>
<dbReference type="PRINTS" id="PR00992">
    <property type="entry name" value="ALARACEMASE"/>
</dbReference>
<evidence type="ECO:0000313" key="8">
    <source>
        <dbReference type="EMBL" id="TLG75416.1"/>
    </source>
</evidence>